<dbReference type="InterPro" id="IPR029045">
    <property type="entry name" value="ClpP/crotonase-like_dom_sf"/>
</dbReference>
<evidence type="ECO:0000313" key="3">
    <source>
        <dbReference type="EMBL" id="TKB95934.1"/>
    </source>
</evidence>
<dbReference type="InterPro" id="IPR001753">
    <property type="entry name" value="Enoyl-CoA_hydra/iso"/>
</dbReference>
<dbReference type="Gene3D" id="3.90.226.10">
    <property type="entry name" value="2-enoyl-CoA Hydratase, Chain A, domain 1"/>
    <property type="match status" value="1"/>
</dbReference>
<dbReference type="GO" id="GO:0016853">
    <property type="term" value="F:isomerase activity"/>
    <property type="evidence" value="ECO:0007669"/>
    <property type="project" value="UniProtKB-KW"/>
</dbReference>
<dbReference type="InterPro" id="IPR014748">
    <property type="entry name" value="Enoyl-CoA_hydra_C"/>
</dbReference>
<dbReference type="Pfam" id="PF00378">
    <property type="entry name" value="ECH_1"/>
    <property type="match status" value="1"/>
</dbReference>
<dbReference type="InterPro" id="IPR051683">
    <property type="entry name" value="Enoyl-CoA_Hydratase/Isomerase"/>
</dbReference>
<comment type="similarity">
    <text evidence="1 2">Belongs to the enoyl-CoA hydratase/isomerase family.</text>
</comment>
<dbReference type="PROSITE" id="PS00166">
    <property type="entry name" value="ENOYL_COA_HYDRATASE"/>
    <property type="match status" value="1"/>
</dbReference>
<dbReference type="PANTHER" id="PTHR42964">
    <property type="entry name" value="ENOYL-COA HYDRATASE"/>
    <property type="match status" value="1"/>
</dbReference>
<dbReference type="OrthoDB" id="9775794at2"/>
<protein>
    <submittedName>
        <fullName evidence="3">Enoyl-CoA hydratase/isomerase family protein</fullName>
    </submittedName>
</protein>
<keyword evidence="4" id="KW-1185">Reference proteome</keyword>
<gene>
    <name evidence="3" type="ORF">FA046_14760</name>
</gene>
<dbReference type="PANTHER" id="PTHR42964:SF1">
    <property type="entry name" value="POLYKETIDE BIOSYNTHESIS ENOYL-COA HYDRATASE PKSH-RELATED"/>
    <property type="match status" value="1"/>
</dbReference>
<dbReference type="AlphaFoldDB" id="A0A4U1BUZ3"/>
<dbReference type="SUPFAM" id="SSF52096">
    <property type="entry name" value="ClpP/crotonase"/>
    <property type="match status" value="1"/>
</dbReference>
<keyword evidence="3" id="KW-0413">Isomerase</keyword>
<evidence type="ECO:0000256" key="2">
    <source>
        <dbReference type="RuleBase" id="RU003707"/>
    </source>
</evidence>
<dbReference type="InterPro" id="IPR018376">
    <property type="entry name" value="Enoyl-CoA_hyd/isom_CS"/>
</dbReference>
<dbReference type="Gene3D" id="1.10.12.10">
    <property type="entry name" value="Lyase 2-enoyl-coa Hydratase, Chain A, domain 2"/>
    <property type="match status" value="1"/>
</dbReference>
<evidence type="ECO:0000256" key="1">
    <source>
        <dbReference type="ARBA" id="ARBA00005254"/>
    </source>
</evidence>
<name>A0A4U1BUZ3_9SPHI</name>
<comment type="caution">
    <text evidence="3">The sequence shown here is derived from an EMBL/GenBank/DDBJ whole genome shotgun (WGS) entry which is preliminary data.</text>
</comment>
<accession>A0A4U1BUZ3</accession>
<sequence>MLVDYQINNRVAYIILNRSEKRNALNSEIVAELSHAFEKAEHDEKVKVIILKANGEVFSAGADLDYLKKLQSNSFEENLADSNLLKRLFEQIYGQPKIVIAQVQGHAIAGGCGLASVCDFIFSTPAAKFGYTEVKIGFIPAIVSLFLIRRIGEGKAKELLFSGDLIDANYAKQIGLVNYLCSDENIEAEVLAYAEKLCKTTSAQSIALTKQLLNNVQDLPLTEALEFAAEMNAHARSTNDCKNGINAFLNKKKIEW</sequence>
<dbReference type="EMBL" id="SWBP01000006">
    <property type="protein sequence ID" value="TKB95934.1"/>
    <property type="molecule type" value="Genomic_DNA"/>
</dbReference>
<dbReference type="CDD" id="cd06558">
    <property type="entry name" value="crotonase-like"/>
    <property type="match status" value="1"/>
</dbReference>
<organism evidence="3 4">
    <name type="scientific">Pedobacter cryophilus</name>
    <dbReference type="NCBI Taxonomy" id="2571271"/>
    <lineage>
        <taxon>Bacteria</taxon>
        <taxon>Pseudomonadati</taxon>
        <taxon>Bacteroidota</taxon>
        <taxon>Sphingobacteriia</taxon>
        <taxon>Sphingobacteriales</taxon>
        <taxon>Sphingobacteriaceae</taxon>
        <taxon>Pedobacter</taxon>
    </lineage>
</organism>
<proteinExistence type="inferred from homology"/>
<reference evidence="3 4" key="1">
    <citation type="submission" date="2019-04" db="EMBL/GenBank/DDBJ databases">
        <title>Pedobacter sp. AR-3-17 sp. nov., isolated from Arctic soil.</title>
        <authorList>
            <person name="Dahal R.H."/>
            <person name="Kim D.-U."/>
        </authorList>
    </citation>
    <scope>NUCLEOTIDE SEQUENCE [LARGE SCALE GENOMIC DNA]</scope>
    <source>
        <strain evidence="3 4">AR-3-17</strain>
    </source>
</reference>
<dbReference type="RefSeq" id="WP_136827310.1">
    <property type="nucleotide sequence ID" value="NZ_SWBP01000006.1"/>
</dbReference>
<evidence type="ECO:0000313" key="4">
    <source>
        <dbReference type="Proteomes" id="UP000308181"/>
    </source>
</evidence>
<dbReference type="Proteomes" id="UP000308181">
    <property type="component" value="Unassembled WGS sequence"/>
</dbReference>